<feature type="signal peptide" evidence="3">
    <location>
        <begin position="1"/>
        <end position="25"/>
    </location>
</feature>
<feature type="chain" id="PRO_5035233685" evidence="3">
    <location>
        <begin position="26"/>
        <end position="1062"/>
    </location>
</feature>
<dbReference type="PROSITE" id="PS51272">
    <property type="entry name" value="SLH"/>
    <property type="match status" value="3"/>
</dbReference>
<evidence type="ECO:0000259" key="4">
    <source>
        <dbReference type="PROSITE" id="PS51272"/>
    </source>
</evidence>
<gene>
    <name evidence="5" type="ORF">H8S62_16625</name>
</gene>
<keyword evidence="1" id="KW-0677">Repeat</keyword>
<organism evidence="5 6">
    <name type="scientific">Lawsonibacter faecis</name>
    <dbReference type="NCBI Taxonomy" id="2763052"/>
    <lineage>
        <taxon>Bacteria</taxon>
        <taxon>Bacillati</taxon>
        <taxon>Bacillota</taxon>
        <taxon>Clostridia</taxon>
        <taxon>Eubacteriales</taxon>
        <taxon>Oscillospiraceae</taxon>
        <taxon>Lawsonibacter</taxon>
    </lineage>
</organism>
<keyword evidence="5" id="KW-0378">Hydrolase</keyword>
<evidence type="ECO:0000256" key="2">
    <source>
        <dbReference type="SAM" id="MobiDB-lite"/>
    </source>
</evidence>
<evidence type="ECO:0000313" key="5">
    <source>
        <dbReference type="EMBL" id="MBC5738638.1"/>
    </source>
</evidence>
<dbReference type="Gene3D" id="2.60.120.430">
    <property type="entry name" value="Galactose-binding lectin"/>
    <property type="match status" value="1"/>
</dbReference>
<feature type="region of interest" description="Disordered" evidence="2">
    <location>
        <begin position="222"/>
        <end position="265"/>
    </location>
</feature>
<dbReference type="Proteomes" id="UP000607645">
    <property type="component" value="Unassembled WGS sequence"/>
</dbReference>
<protein>
    <submittedName>
        <fullName evidence="5">Phosphodiester glycosidase family protein</fullName>
    </submittedName>
</protein>
<evidence type="ECO:0000313" key="6">
    <source>
        <dbReference type="Proteomes" id="UP000607645"/>
    </source>
</evidence>
<dbReference type="AlphaFoldDB" id="A0A8J6JMB7"/>
<dbReference type="InterPro" id="IPR001119">
    <property type="entry name" value="SLH_dom"/>
</dbReference>
<dbReference type="Pfam" id="PF00395">
    <property type="entry name" value="SLH"/>
    <property type="match status" value="3"/>
</dbReference>
<accession>A0A8J6JMB7</accession>
<dbReference type="RefSeq" id="WP_186920310.1">
    <property type="nucleotide sequence ID" value="NZ_JACOPQ010000018.1"/>
</dbReference>
<feature type="compositionally biased region" description="Low complexity" evidence="2">
    <location>
        <begin position="243"/>
        <end position="265"/>
    </location>
</feature>
<feature type="domain" description="SLH" evidence="4">
    <location>
        <begin position="877"/>
        <end position="945"/>
    </location>
</feature>
<dbReference type="GO" id="GO:0016798">
    <property type="term" value="F:hydrolase activity, acting on glycosyl bonds"/>
    <property type="evidence" value="ECO:0007669"/>
    <property type="project" value="UniProtKB-KW"/>
</dbReference>
<dbReference type="Pfam" id="PF09992">
    <property type="entry name" value="NAGPA"/>
    <property type="match status" value="1"/>
</dbReference>
<evidence type="ECO:0000256" key="1">
    <source>
        <dbReference type="ARBA" id="ARBA00022737"/>
    </source>
</evidence>
<keyword evidence="5" id="KW-0326">Glycosidase</keyword>
<reference evidence="5" key="1">
    <citation type="submission" date="2020-08" db="EMBL/GenBank/DDBJ databases">
        <title>Genome public.</title>
        <authorList>
            <person name="Liu C."/>
            <person name="Sun Q."/>
        </authorList>
    </citation>
    <scope>NUCLEOTIDE SEQUENCE</scope>
    <source>
        <strain evidence="5">NSJ-52</strain>
    </source>
</reference>
<feature type="domain" description="SLH" evidence="4">
    <location>
        <begin position="1010"/>
        <end position="1062"/>
    </location>
</feature>
<evidence type="ECO:0000256" key="3">
    <source>
        <dbReference type="SAM" id="SignalP"/>
    </source>
</evidence>
<sequence>MKHKMRKTAAMALAVVLGLAPLASASEALGHEIHGTSVDLSVGTSLTKQIFWSDTYSDLRTERYFTYSPNRNVQPVVAYGDKVTSRATLTAMAQTLEQQGKRLVGGMNGDLYVMATGAPLGVVITDGVVRSAPGNIDFGYYGVGFRGDGTAFIGKPELSITATFRGNTFSVGGGVNKVRTELGGYTLYTEDFNATTQNTSAGVDVILVPVVDNVGQTVNVDLDVSEKGQDQPKSTAESGDGGDVVSSDGLTEPPAPTESAEPISEVKGSLLQSAELTVGGRVTYRVEQVLEAAGATAIPAGKAVLSINGKGDPYLIAELRALQAGDTIDVDITTPEQPWTEADQAMGGLHKLVTAGQAEKNLPAERTAYSAVGVKADGTAVFYTIDGKQPGYSVGATLTQVAMRMVELGCVDAVSLDGGGSTTIGATYPTDSALGVLNKPSDGSQRANSVAIFLATETKATGELGSLYVTPSDNLLLSGTKVTLTATPLDTVYYPMTSSENVVWSIQNGDGMVSADGVFTAGGENGVTQVTASAGKANGSAAMTVVKKPDSISLTNETNGAAVTALNLEPGEVLDLKANSVYKKLALTSDDTCYTWTLDGAVGTVDQNGVITAGEKSASGTLTVTAGGTSMSISVAVAGHVKTLDGFESGIDSVTSTEGAAASWESNLDYVRYGAHSLRVDYNAGGTGAASLPTTLTIAAGERYLNLWVYGDGSGNSLTATIADKDGATSEVVLTSLDGSGWKFVTARLPDNAESLRSLNLIYGGAEGKGAGTFRVDQITTSNETIQDTTAPVVTLSLTGTALQAVAADNIDKQFDKSQVALTYDGKSIDFTWDAAASTMKATLPAGDGRMHRVGVNVTDASGNIGRGAANVAASAEREAVFTDTAEHWAGTFAVYLYDHGITTGVPNEADGTLQFQPDRTITRGEFFAMTARWLGVDLSQYDAVELPFADAAEIPDWALSGVKAMYSLGYLKGTMDGGVLKANATATISRAEAMTLLGRIQERGYTAVELTFTDAASVPDWALEHVKTLVGQGVVGGYENRIMPGESLRRGEVAKMLFTMT</sequence>
<dbReference type="InterPro" id="IPR018711">
    <property type="entry name" value="NAGPA"/>
</dbReference>
<dbReference type="PANTHER" id="PTHR40446">
    <property type="entry name" value="N-ACETYLGLUCOSAMINE-1-PHOSPHODIESTER ALPHA-N-ACETYLGLUCOSAMINIDASE"/>
    <property type="match status" value="1"/>
</dbReference>
<comment type="caution">
    <text evidence="5">The sequence shown here is derived from an EMBL/GenBank/DDBJ whole genome shotgun (WGS) entry which is preliminary data.</text>
</comment>
<dbReference type="EMBL" id="JACOPQ010000018">
    <property type="protein sequence ID" value="MBC5738638.1"/>
    <property type="molecule type" value="Genomic_DNA"/>
</dbReference>
<keyword evidence="6" id="KW-1185">Reference proteome</keyword>
<proteinExistence type="predicted"/>
<keyword evidence="3" id="KW-0732">Signal</keyword>
<name>A0A8J6JMB7_9FIRM</name>
<dbReference type="Gene3D" id="2.60.40.1080">
    <property type="match status" value="1"/>
</dbReference>
<feature type="domain" description="SLH" evidence="4">
    <location>
        <begin position="946"/>
        <end position="1009"/>
    </location>
</feature>
<dbReference type="PANTHER" id="PTHR40446:SF2">
    <property type="entry name" value="N-ACETYLGLUCOSAMINE-1-PHOSPHODIESTER ALPHA-N-ACETYLGLUCOSAMINIDASE"/>
    <property type="match status" value="1"/>
</dbReference>